<dbReference type="EMBL" id="UGAW01000001">
    <property type="protein sequence ID" value="STG52263.1"/>
    <property type="molecule type" value="Genomic_DNA"/>
</dbReference>
<evidence type="ECO:0000313" key="1">
    <source>
        <dbReference type="EMBL" id="STG52263.1"/>
    </source>
</evidence>
<protein>
    <submittedName>
        <fullName evidence="1">Membrane protein YjeT</fullName>
    </submittedName>
</protein>
<reference evidence="1 2" key="1">
    <citation type="submission" date="2018-06" db="EMBL/GenBank/DDBJ databases">
        <authorList>
            <consortium name="Pathogen Informatics"/>
            <person name="Doyle S."/>
        </authorList>
    </citation>
    <scope>NUCLEOTIDE SEQUENCE [LARGE SCALE GENOMIC DNA]</scope>
    <source>
        <strain evidence="1 2">NCTC11112</strain>
    </source>
</reference>
<dbReference type="AlphaFoldDB" id="A0A376MPG5"/>
<dbReference type="InterPro" id="IPR019201">
    <property type="entry name" value="DUF2065"/>
</dbReference>
<gene>
    <name evidence="1" type="ORF">NCTC11112_02763</name>
</gene>
<sequence>MNSTIWLALALVLVLEGLGPMLYPKAWKKMISAMTNLPDNILRRFWRWTCGCGRCGLLHVEENDWLNKKQTDRGHFECKKCCNSEKAMVESIFKQTVILKNG</sequence>
<name>A0A376MPG5_ECOLX</name>
<dbReference type="Proteomes" id="UP000254817">
    <property type="component" value="Unassembled WGS sequence"/>
</dbReference>
<organism evidence="1 2">
    <name type="scientific">Escherichia coli</name>
    <dbReference type="NCBI Taxonomy" id="562"/>
    <lineage>
        <taxon>Bacteria</taxon>
        <taxon>Pseudomonadati</taxon>
        <taxon>Pseudomonadota</taxon>
        <taxon>Gammaproteobacteria</taxon>
        <taxon>Enterobacterales</taxon>
        <taxon>Enterobacteriaceae</taxon>
        <taxon>Escherichia</taxon>
    </lineage>
</organism>
<evidence type="ECO:0000313" key="2">
    <source>
        <dbReference type="Proteomes" id="UP000254817"/>
    </source>
</evidence>
<dbReference type="Pfam" id="PF09838">
    <property type="entry name" value="DUF2065"/>
    <property type="match status" value="1"/>
</dbReference>
<dbReference type="PANTHER" id="PTHR38602:SF1">
    <property type="entry name" value="INNER MEMBRANE PROTEIN"/>
    <property type="match status" value="1"/>
</dbReference>
<dbReference type="PANTHER" id="PTHR38602">
    <property type="entry name" value="INNER MEMBRANE PROTEIN-RELATED"/>
    <property type="match status" value="1"/>
</dbReference>
<proteinExistence type="predicted"/>
<accession>A0A376MPG5</accession>